<evidence type="ECO:0000313" key="3">
    <source>
        <dbReference type="EMBL" id="POG64090.1"/>
    </source>
</evidence>
<reference evidence="3 4" key="2">
    <citation type="journal article" date="2018" name="New Phytol.">
        <title>High intraspecific genome diversity in the model arbuscular mycorrhizal symbiont Rhizophagus irregularis.</title>
        <authorList>
            <person name="Chen E.C.H."/>
            <person name="Morin E."/>
            <person name="Beaudet D."/>
            <person name="Noel J."/>
            <person name="Yildirir G."/>
            <person name="Ndikumana S."/>
            <person name="Charron P."/>
            <person name="St-Onge C."/>
            <person name="Giorgi J."/>
            <person name="Kruger M."/>
            <person name="Marton T."/>
            <person name="Ropars J."/>
            <person name="Grigoriev I.V."/>
            <person name="Hainaut M."/>
            <person name="Henrissat B."/>
            <person name="Roux C."/>
            <person name="Martin F."/>
            <person name="Corradi N."/>
        </authorList>
    </citation>
    <scope>NUCLEOTIDE SEQUENCE [LARGE SCALE GENOMIC DNA]</scope>
    <source>
        <strain evidence="3 4">DAOM 197198</strain>
    </source>
</reference>
<accession>A0A2P4PFF7</accession>
<dbReference type="AlphaFoldDB" id="A0A2P4PFF7"/>
<keyword evidence="2" id="KW-0472">Membrane</keyword>
<keyword evidence="2" id="KW-0812">Transmembrane</keyword>
<feature type="region of interest" description="Disordered" evidence="1">
    <location>
        <begin position="71"/>
        <end position="104"/>
    </location>
</feature>
<gene>
    <name evidence="3" type="ORF">GLOIN_2v1845549</name>
</gene>
<organism evidence="3 4">
    <name type="scientific">Rhizophagus irregularis (strain DAOM 181602 / DAOM 197198 / MUCL 43194)</name>
    <name type="common">Arbuscular mycorrhizal fungus</name>
    <name type="synonym">Glomus intraradices</name>
    <dbReference type="NCBI Taxonomy" id="747089"/>
    <lineage>
        <taxon>Eukaryota</taxon>
        <taxon>Fungi</taxon>
        <taxon>Fungi incertae sedis</taxon>
        <taxon>Mucoromycota</taxon>
        <taxon>Glomeromycotina</taxon>
        <taxon>Glomeromycetes</taxon>
        <taxon>Glomerales</taxon>
        <taxon>Glomeraceae</taxon>
        <taxon>Rhizophagus</taxon>
    </lineage>
</organism>
<sequence length="132" mass="15758">MFIPHKYRNIIPKDPIYDEKSSFIVPGSWEWFTFMYKMEIQMAIKVAEERHLRLIQEEQIAREEHKARAQKLARDEAGILPARRYAHKDRTTDENSASTSEDTKDLECRPLKRDVIWYCYLLIFNVVLLAIK</sequence>
<evidence type="ECO:0000313" key="4">
    <source>
        <dbReference type="Proteomes" id="UP000018888"/>
    </source>
</evidence>
<comment type="caution">
    <text evidence="3">The sequence shown here is derived from an EMBL/GenBank/DDBJ whole genome shotgun (WGS) entry which is preliminary data.</text>
</comment>
<protein>
    <submittedName>
        <fullName evidence="3">Uncharacterized protein</fullName>
    </submittedName>
</protein>
<feature type="transmembrane region" description="Helical" evidence="2">
    <location>
        <begin position="115"/>
        <end position="131"/>
    </location>
</feature>
<proteinExistence type="predicted"/>
<evidence type="ECO:0000256" key="1">
    <source>
        <dbReference type="SAM" id="MobiDB-lite"/>
    </source>
</evidence>
<reference evidence="3 4" key="1">
    <citation type="journal article" date="2013" name="Proc. Natl. Acad. Sci. U.S.A.">
        <title>Genome of an arbuscular mycorrhizal fungus provides insight into the oldest plant symbiosis.</title>
        <authorList>
            <person name="Tisserant E."/>
            <person name="Malbreil M."/>
            <person name="Kuo A."/>
            <person name="Kohler A."/>
            <person name="Symeonidi A."/>
            <person name="Balestrini R."/>
            <person name="Charron P."/>
            <person name="Duensing N."/>
            <person name="Frei Dit Frey N."/>
            <person name="Gianinazzi-Pearson V."/>
            <person name="Gilbert L.B."/>
            <person name="Handa Y."/>
            <person name="Herr J.R."/>
            <person name="Hijri M."/>
            <person name="Koul R."/>
            <person name="Kawaguchi M."/>
            <person name="Krajinski F."/>
            <person name="Lammers P.J."/>
            <person name="Masclaux F.G."/>
            <person name="Murat C."/>
            <person name="Morin E."/>
            <person name="Ndikumana S."/>
            <person name="Pagni M."/>
            <person name="Petitpierre D."/>
            <person name="Requena N."/>
            <person name="Rosikiewicz P."/>
            <person name="Riley R."/>
            <person name="Saito K."/>
            <person name="San Clemente H."/>
            <person name="Shapiro H."/>
            <person name="van Tuinen D."/>
            <person name="Becard G."/>
            <person name="Bonfante P."/>
            <person name="Paszkowski U."/>
            <person name="Shachar-Hill Y.Y."/>
            <person name="Tuskan G.A."/>
            <person name="Young P.W."/>
            <person name="Sanders I.R."/>
            <person name="Henrissat B."/>
            <person name="Rensing S.A."/>
            <person name="Grigoriev I.V."/>
            <person name="Corradi N."/>
            <person name="Roux C."/>
            <person name="Martin F."/>
        </authorList>
    </citation>
    <scope>NUCLEOTIDE SEQUENCE [LARGE SCALE GENOMIC DNA]</scope>
    <source>
        <strain evidence="3 4">DAOM 197198</strain>
    </source>
</reference>
<dbReference type="EMBL" id="AUPC02000249">
    <property type="protein sequence ID" value="POG64090.1"/>
    <property type="molecule type" value="Genomic_DNA"/>
</dbReference>
<dbReference type="VEuPathDB" id="FungiDB:RhiirFUN_013806"/>
<keyword evidence="4" id="KW-1185">Reference proteome</keyword>
<name>A0A2P4PFF7_RHIID</name>
<keyword evidence="2" id="KW-1133">Transmembrane helix</keyword>
<dbReference type="Proteomes" id="UP000018888">
    <property type="component" value="Unassembled WGS sequence"/>
</dbReference>
<evidence type="ECO:0000256" key="2">
    <source>
        <dbReference type="SAM" id="Phobius"/>
    </source>
</evidence>